<dbReference type="Gene3D" id="3.40.710.10">
    <property type="entry name" value="DD-peptidase/beta-lactamase superfamily"/>
    <property type="match status" value="1"/>
</dbReference>
<evidence type="ECO:0000313" key="4">
    <source>
        <dbReference type="EMBL" id="GLC24949.1"/>
    </source>
</evidence>
<dbReference type="PANTHER" id="PTHR46825:SF15">
    <property type="entry name" value="BETA-LACTAMASE-RELATED DOMAIN-CONTAINING PROTEIN"/>
    <property type="match status" value="1"/>
</dbReference>
<feature type="domain" description="Peptidase S12 Pab87-related C-terminal" evidence="3">
    <location>
        <begin position="418"/>
        <end position="502"/>
    </location>
</feature>
<dbReference type="SUPFAM" id="SSF56601">
    <property type="entry name" value="beta-lactamase/transpeptidase-like"/>
    <property type="match status" value="1"/>
</dbReference>
<dbReference type="InterPro" id="IPR021860">
    <property type="entry name" value="Peptidase_S12_Pab87-rel_C"/>
</dbReference>
<dbReference type="Gene3D" id="2.40.128.600">
    <property type="match status" value="1"/>
</dbReference>
<dbReference type="AlphaFoldDB" id="A0AA37Q1Q7"/>
<dbReference type="Proteomes" id="UP001161325">
    <property type="component" value="Unassembled WGS sequence"/>
</dbReference>
<dbReference type="PANTHER" id="PTHR46825">
    <property type="entry name" value="D-ALANYL-D-ALANINE-CARBOXYPEPTIDASE/ENDOPEPTIDASE AMPH"/>
    <property type="match status" value="1"/>
</dbReference>
<feature type="signal peptide" evidence="1">
    <location>
        <begin position="1"/>
        <end position="21"/>
    </location>
</feature>
<proteinExistence type="predicted"/>
<dbReference type="InterPro" id="IPR001466">
    <property type="entry name" value="Beta-lactam-related"/>
</dbReference>
<dbReference type="InterPro" id="IPR012338">
    <property type="entry name" value="Beta-lactam/transpept-like"/>
</dbReference>
<reference evidence="4" key="1">
    <citation type="submission" date="2022-08" db="EMBL/GenBank/DDBJ databases">
        <title>Draft genome sequencing of Roseisolibacter agri AW1220.</title>
        <authorList>
            <person name="Tobiishi Y."/>
            <person name="Tonouchi A."/>
        </authorList>
    </citation>
    <scope>NUCLEOTIDE SEQUENCE</scope>
    <source>
        <strain evidence="4">AW1220</strain>
    </source>
</reference>
<gene>
    <name evidence="4" type="ORF">rosag_14620</name>
</gene>
<keyword evidence="1" id="KW-0732">Signal</keyword>
<keyword evidence="5" id="KW-1185">Reference proteome</keyword>
<dbReference type="InterPro" id="IPR050491">
    <property type="entry name" value="AmpC-like"/>
</dbReference>
<feature type="chain" id="PRO_5041270536" evidence="1">
    <location>
        <begin position="22"/>
        <end position="523"/>
    </location>
</feature>
<dbReference type="EMBL" id="BRXS01000002">
    <property type="protein sequence ID" value="GLC24949.1"/>
    <property type="molecule type" value="Genomic_DNA"/>
</dbReference>
<accession>A0AA37Q1Q7</accession>
<sequence>MRARTRTTFTTATALATLAAAGVVVSPRLVVAQAREPYPGYAAYVEQALKTWKVPGTGIAIVRNDSVVFARGFGVRELGRPAPVTERTLFAIGSSSKAFTAAAVAMLVDEKKVSLDAPAATYLPGLQLADPYATRELTVRDLLSHRSGLARGELAWYGSGFDRDEIVRRVRYLQPSWSFRSQFGYQNIMYIAAGQVVAHVANTTWDDFVKSRIFGPLGMTSSSTSTKALDPQMELATPHATVNDTVRPVGAWRNIDNAGPAGSINSHVVDMAQWLRLQLGRGSYGGRQLISARMIEEMHTPHTVIRLDSAARVLNPDTHLQAYGLGWFLQDYRGKLVVQHGGNVDGFTALVAMMPEEKLGVVILTNMNGTGLPTALMNKLFDLHLKAPARDWSGDLYARTLAAQARAKTAQQRLEASRVRDTKPSLPLAAYAGTYADSLYGDIVVREQNGKLSMTFGPIWRGELEHWHFDTFRTKFDTPVLGPIPVLFRLNAAGKVDEMVLDMAGVVTFKRRPDPAPAAANNR</sequence>
<organism evidence="4 5">
    <name type="scientific">Roseisolibacter agri</name>
    <dbReference type="NCBI Taxonomy" id="2014610"/>
    <lineage>
        <taxon>Bacteria</taxon>
        <taxon>Pseudomonadati</taxon>
        <taxon>Gemmatimonadota</taxon>
        <taxon>Gemmatimonadia</taxon>
        <taxon>Gemmatimonadales</taxon>
        <taxon>Gemmatimonadaceae</taxon>
        <taxon>Roseisolibacter</taxon>
    </lineage>
</organism>
<dbReference type="Pfam" id="PF11954">
    <property type="entry name" value="DUF3471"/>
    <property type="match status" value="1"/>
</dbReference>
<evidence type="ECO:0000313" key="5">
    <source>
        <dbReference type="Proteomes" id="UP001161325"/>
    </source>
</evidence>
<dbReference type="RefSeq" id="WP_284349392.1">
    <property type="nucleotide sequence ID" value="NZ_BRXS01000002.1"/>
</dbReference>
<evidence type="ECO:0000259" key="3">
    <source>
        <dbReference type="Pfam" id="PF11954"/>
    </source>
</evidence>
<name>A0AA37Q1Q7_9BACT</name>
<feature type="domain" description="Beta-lactamase-related" evidence="2">
    <location>
        <begin position="43"/>
        <end position="370"/>
    </location>
</feature>
<dbReference type="Pfam" id="PF00144">
    <property type="entry name" value="Beta-lactamase"/>
    <property type="match status" value="1"/>
</dbReference>
<evidence type="ECO:0000256" key="1">
    <source>
        <dbReference type="SAM" id="SignalP"/>
    </source>
</evidence>
<protein>
    <submittedName>
        <fullName evidence="4">Penicillin-binding protein</fullName>
    </submittedName>
</protein>
<comment type="caution">
    <text evidence="4">The sequence shown here is derived from an EMBL/GenBank/DDBJ whole genome shotgun (WGS) entry which is preliminary data.</text>
</comment>
<evidence type="ECO:0000259" key="2">
    <source>
        <dbReference type="Pfam" id="PF00144"/>
    </source>
</evidence>